<dbReference type="Pfam" id="PF24390">
    <property type="entry name" value="PRTase-CE"/>
    <property type="match status" value="1"/>
</dbReference>
<evidence type="ECO:0000313" key="3">
    <source>
        <dbReference type="Proteomes" id="UP000244128"/>
    </source>
</evidence>
<gene>
    <name evidence="2" type="ORF">C8R26_10811</name>
</gene>
<dbReference type="AlphaFoldDB" id="A0A2T5I0J7"/>
<comment type="caution">
    <text evidence="2">The sequence shown here is derived from an EMBL/GenBank/DDBJ whole genome shotgun (WGS) entry which is preliminary data.</text>
</comment>
<proteinExistence type="predicted"/>
<dbReference type="Proteomes" id="UP000244128">
    <property type="component" value="Unassembled WGS sequence"/>
</dbReference>
<dbReference type="RefSeq" id="WP_107802949.1">
    <property type="nucleotide sequence ID" value="NZ_QAOI01000008.1"/>
</dbReference>
<sequence>MKSYKDCLHELTDYMARVKQSSRLLIEQNIWDSISYDNLDVWLSNFKTSEEQLLSALMLDNLIYRSAGQTKALLLYALDSALTNAVYPTPWDVLHGDNYLEILSRRGSGNPIRLIPVIRDLDPPSKSGPSVARLYKRELNISDDYMSWPWLIGDMYRNGIRQFVFIDDVIASGEQFLEFLKKHIDSTLVDAEFYYIPLLAHETGIANVKKEFPQVKIHPVETVNDSDSFFNSKKNLEIKDLKQLYLDVEKKFVNKRLRGSVSLGYKELSLCFSYYHSTPNATLPLYWYEDDVFQPLVRR</sequence>
<accession>A0A2T5I0J7</accession>
<organism evidence="2 3">
    <name type="scientific">Nitrosomonas oligotropha</name>
    <dbReference type="NCBI Taxonomy" id="42354"/>
    <lineage>
        <taxon>Bacteria</taxon>
        <taxon>Pseudomonadati</taxon>
        <taxon>Pseudomonadota</taxon>
        <taxon>Betaproteobacteria</taxon>
        <taxon>Nitrosomonadales</taxon>
        <taxon>Nitrosomonadaceae</taxon>
        <taxon>Nitrosomonas</taxon>
    </lineage>
</organism>
<protein>
    <recommendedName>
        <fullName evidence="1">PRTase-CE domain-containing protein</fullName>
    </recommendedName>
</protein>
<evidence type="ECO:0000259" key="1">
    <source>
        <dbReference type="Pfam" id="PF24390"/>
    </source>
</evidence>
<evidence type="ECO:0000313" key="2">
    <source>
        <dbReference type="EMBL" id="PTQ77365.1"/>
    </source>
</evidence>
<reference evidence="2 3" key="1">
    <citation type="submission" date="2018-04" db="EMBL/GenBank/DDBJ databases">
        <title>Active sludge and wastewater microbial communities from Klosterneuburg, Austria.</title>
        <authorList>
            <person name="Wagner M."/>
        </authorList>
    </citation>
    <scope>NUCLEOTIDE SEQUENCE [LARGE SCALE GENOMIC DNA]</scope>
    <source>
        <strain evidence="2 3">Nm49</strain>
    </source>
</reference>
<dbReference type="InterPro" id="IPR056920">
    <property type="entry name" value="PRTase-CE"/>
</dbReference>
<dbReference type="EMBL" id="QAOI01000008">
    <property type="protein sequence ID" value="PTQ77365.1"/>
    <property type="molecule type" value="Genomic_DNA"/>
</dbReference>
<name>A0A2T5I0J7_9PROT</name>
<feature type="domain" description="PRTase-CE" evidence="1">
    <location>
        <begin position="40"/>
        <end position="299"/>
    </location>
</feature>